<organism evidence="2 3">
    <name type="scientific">Hermanssonia centrifuga</name>
    <dbReference type="NCBI Taxonomy" id="98765"/>
    <lineage>
        <taxon>Eukaryota</taxon>
        <taxon>Fungi</taxon>
        <taxon>Dikarya</taxon>
        <taxon>Basidiomycota</taxon>
        <taxon>Agaricomycotina</taxon>
        <taxon>Agaricomycetes</taxon>
        <taxon>Polyporales</taxon>
        <taxon>Meruliaceae</taxon>
        <taxon>Hermanssonia</taxon>
    </lineage>
</organism>
<dbReference type="Proteomes" id="UP000186601">
    <property type="component" value="Unassembled WGS sequence"/>
</dbReference>
<dbReference type="PROSITE" id="PS50011">
    <property type="entry name" value="PROTEIN_KINASE_DOM"/>
    <property type="match status" value="1"/>
</dbReference>
<dbReference type="Pfam" id="PF17667">
    <property type="entry name" value="Pkinase_fungal"/>
    <property type="match status" value="1"/>
</dbReference>
<dbReference type="GO" id="GO:0004672">
    <property type="term" value="F:protein kinase activity"/>
    <property type="evidence" value="ECO:0007669"/>
    <property type="project" value="InterPro"/>
</dbReference>
<accession>A0A2R6NUZ3</accession>
<reference evidence="2 3" key="1">
    <citation type="submission" date="2018-02" db="EMBL/GenBank/DDBJ databases">
        <title>Genome sequence of the basidiomycete white-rot fungus Phlebia centrifuga.</title>
        <authorList>
            <person name="Granchi Z."/>
            <person name="Peng M."/>
            <person name="de Vries R.P."/>
            <person name="Hilden K."/>
            <person name="Makela M.R."/>
            <person name="Grigoriev I."/>
            <person name="Riley R."/>
        </authorList>
    </citation>
    <scope>NUCLEOTIDE SEQUENCE [LARGE SCALE GENOMIC DNA]</scope>
    <source>
        <strain evidence="2 3">FBCC195</strain>
    </source>
</reference>
<dbReference type="SUPFAM" id="SSF56112">
    <property type="entry name" value="Protein kinase-like (PK-like)"/>
    <property type="match status" value="1"/>
</dbReference>
<dbReference type="AlphaFoldDB" id="A0A2R6NUZ3"/>
<evidence type="ECO:0000313" key="2">
    <source>
        <dbReference type="EMBL" id="PSR77258.1"/>
    </source>
</evidence>
<dbReference type="OrthoDB" id="5584477at2759"/>
<name>A0A2R6NUZ3_9APHY</name>
<comment type="caution">
    <text evidence="2">The sequence shown here is derived from an EMBL/GenBank/DDBJ whole genome shotgun (WGS) entry which is preliminary data.</text>
</comment>
<feature type="domain" description="Protein kinase" evidence="1">
    <location>
        <begin position="1"/>
        <end position="264"/>
    </location>
</feature>
<dbReference type="InterPro" id="IPR000719">
    <property type="entry name" value="Prot_kinase_dom"/>
</dbReference>
<dbReference type="InterPro" id="IPR040976">
    <property type="entry name" value="Pkinase_fungal"/>
</dbReference>
<dbReference type="Gene3D" id="1.10.510.10">
    <property type="entry name" value="Transferase(Phosphotransferase) domain 1"/>
    <property type="match status" value="1"/>
</dbReference>
<gene>
    <name evidence="2" type="ORF">PHLCEN_2v7993</name>
</gene>
<keyword evidence="3" id="KW-1185">Reference proteome</keyword>
<evidence type="ECO:0000259" key="1">
    <source>
        <dbReference type="PROSITE" id="PS50011"/>
    </source>
</evidence>
<sequence length="264" mass="30448">MSQSGRKGTVRVILKAPIFSQYSLVGLRTFLYDIETSSGVADTPLVVKMSYQVVGRMPEDKVLAIAHKAKVGHLPKAYMTRDLWKMSDGVRQIFYERSKELSENENEIATYEDRVLRALGYTKYLPSKNLFSKSVKFIPLMVDQMLDCLHDLRYKAHILHRNISCHNIMYEIRDGVPYFILIDFDLEKLVEDDGDPSMVPKHRTGTLPFMAHEILLEMVHKDNADFKPKVVHRLRHDIESLLNVSLWSTMTMPVVHDAKQKKAI</sequence>
<evidence type="ECO:0000313" key="3">
    <source>
        <dbReference type="Proteomes" id="UP000186601"/>
    </source>
</evidence>
<dbReference type="EMBL" id="MLYV02000804">
    <property type="protein sequence ID" value="PSR77258.1"/>
    <property type="molecule type" value="Genomic_DNA"/>
</dbReference>
<dbReference type="GO" id="GO:0005524">
    <property type="term" value="F:ATP binding"/>
    <property type="evidence" value="ECO:0007669"/>
    <property type="project" value="InterPro"/>
</dbReference>
<protein>
    <recommendedName>
        <fullName evidence="1">Protein kinase domain-containing protein</fullName>
    </recommendedName>
</protein>
<proteinExistence type="predicted"/>
<dbReference type="InterPro" id="IPR011009">
    <property type="entry name" value="Kinase-like_dom_sf"/>
</dbReference>